<dbReference type="Proteomes" id="UP000381378">
    <property type="component" value="Unassembled WGS sequence"/>
</dbReference>
<reference evidence="2 3" key="1">
    <citation type="submission" date="2019-09" db="EMBL/GenBank/DDBJ databases">
        <authorList>
            <person name="Chandra G."/>
            <person name="Truman W A."/>
        </authorList>
    </citation>
    <scope>NUCLEOTIDE SEQUENCE [LARGE SCALE GENOMIC DNA]</scope>
    <source>
        <strain evidence="2">PS928</strain>
    </source>
</reference>
<protein>
    <submittedName>
        <fullName evidence="2">Uncharacterized protein</fullName>
    </submittedName>
</protein>
<sequence length="565" mass="59887">MPYNTGNPVGSKSPKDLIDNSENLDKFSNGDAYEYPDRLGRNRKSMKWIQDAALAIPAIDAAIRSEQQADRSKTEADRSGAARVGAESARDAALMLAGIYANTAAGLVATTPGKVFGVPVANDLSSVILYENRAGVAVDTGARLPSAEAVVAAALYAASLVSVSTPKLRNLFDKTMVVPGKTVSVVNGTEAANATYLATGYIPVLGGGAVTFNRANSSNSVFGYDFYDFKKKFISGMPSTTVPAGTAIAVPSGAAYIRGTFLTSTNTRLMMAVNGSTMPVDFIDFELPEDLRVRKLLAESQLSTLGNLNIFDRTAIADESILANNVVSALAGHYITPYMGVVQNSQITFNIGSGLSATYGVHFYDKDLVYISVSAAPVEATPVVVPAGAAFARTTFRKATAPAAALMAVRGSTLPASYVGFGLPSQDETLELSRNITRSYARPLNLFDSVLATDGFLLGTLGVPQASANYAYTGYMPVLSGGEITVGSDFAAGSVYGMHFYDKNKALLSTISAPFTAGRLWLFLLVLSMRDAPCSKQTKALSLFWKAMFRRYSITRITFALPLIA</sequence>
<dbReference type="RefSeq" id="WP_191625329.1">
    <property type="nucleotide sequence ID" value="NZ_CABVJF010000039.1"/>
</dbReference>
<evidence type="ECO:0000256" key="1">
    <source>
        <dbReference type="SAM" id="MobiDB-lite"/>
    </source>
</evidence>
<dbReference type="AlphaFoldDB" id="A0A5E7VTK5"/>
<accession>A0A5E7VTK5</accession>
<dbReference type="EMBL" id="CABVJF010000039">
    <property type="protein sequence ID" value="VVQ25984.1"/>
    <property type="molecule type" value="Genomic_DNA"/>
</dbReference>
<name>A0A5E7VTK5_PSEFL</name>
<feature type="region of interest" description="Disordered" evidence="1">
    <location>
        <begin position="1"/>
        <end position="24"/>
    </location>
</feature>
<organism evidence="2 3">
    <name type="scientific">Pseudomonas fluorescens</name>
    <dbReference type="NCBI Taxonomy" id="294"/>
    <lineage>
        <taxon>Bacteria</taxon>
        <taxon>Pseudomonadati</taxon>
        <taxon>Pseudomonadota</taxon>
        <taxon>Gammaproteobacteria</taxon>
        <taxon>Pseudomonadales</taxon>
        <taxon>Pseudomonadaceae</taxon>
        <taxon>Pseudomonas</taxon>
    </lineage>
</organism>
<evidence type="ECO:0000313" key="2">
    <source>
        <dbReference type="EMBL" id="VVQ25984.1"/>
    </source>
</evidence>
<gene>
    <name evidence="2" type="ORF">PS928_06297</name>
</gene>
<proteinExistence type="predicted"/>
<evidence type="ECO:0000313" key="3">
    <source>
        <dbReference type="Proteomes" id="UP000381378"/>
    </source>
</evidence>
<feature type="compositionally biased region" description="Polar residues" evidence="1">
    <location>
        <begin position="1"/>
        <end position="10"/>
    </location>
</feature>